<evidence type="ECO:0000313" key="1">
    <source>
        <dbReference type="EMBL" id="KAK1149081.1"/>
    </source>
</evidence>
<keyword evidence="2" id="KW-1185">Reference proteome</keyword>
<gene>
    <name evidence="1" type="ORF">N8T08_007759</name>
</gene>
<evidence type="ECO:0000313" key="2">
    <source>
        <dbReference type="Proteomes" id="UP001177260"/>
    </source>
</evidence>
<accession>A0ACC3BES6</accession>
<dbReference type="Proteomes" id="UP001177260">
    <property type="component" value="Unassembled WGS sequence"/>
</dbReference>
<proteinExistence type="predicted"/>
<name>A0ACC3BES6_9EURO</name>
<protein>
    <submittedName>
        <fullName evidence="1">Uncharacterized protein</fullName>
    </submittedName>
</protein>
<dbReference type="EMBL" id="JAOPJF010000005">
    <property type="protein sequence ID" value="KAK1149081.1"/>
    <property type="molecule type" value="Genomic_DNA"/>
</dbReference>
<organism evidence="1 2">
    <name type="scientific">Aspergillus melleus</name>
    <dbReference type="NCBI Taxonomy" id="138277"/>
    <lineage>
        <taxon>Eukaryota</taxon>
        <taxon>Fungi</taxon>
        <taxon>Dikarya</taxon>
        <taxon>Ascomycota</taxon>
        <taxon>Pezizomycotina</taxon>
        <taxon>Eurotiomycetes</taxon>
        <taxon>Eurotiomycetidae</taxon>
        <taxon>Eurotiales</taxon>
        <taxon>Aspergillaceae</taxon>
        <taxon>Aspergillus</taxon>
        <taxon>Aspergillus subgen. Circumdati</taxon>
    </lineage>
</organism>
<comment type="caution">
    <text evidence="1">The sequence shown here is derived from an EMBL/GenBank/DDBJ whole genome shotgun (WGS) entry which is preliminary data.</text>
</comment>
<reference evidence="1 2" key="1">
    <citation type="journal article" date="2023" name="ACS Omega">
        <title>Identification of the Neoaspergillic Acid Biosynthesis Gene Cluster by Establishing an In Vitro CRISPR-Ribonucleoprotein Genetic System in Aspergillus melleus.</title>
        <authorList>
            <person name="Yuan B."/>
            <person name="Grau M.F."/>
            <person name="Murata R.M."/>
            <person name="Torok T."/>
            <person name="Venkateswaran K."/>
            <person name="Stajich J.E."/>
            <person name="Wang C.C.C."/>
        </authorList>
    </citation>
    <scope>NUCLEOTIDE SEQUENCE [LARGE SCALE GENOMIC DNA]</scope>
    <source>
        <strain evidence="1 2">IMV 1140</strain>
    </source>
</reference>
<sequence length="149" mass="16148">MSLNLEAKANTIKQVSNFSNVASLLWHAYASLPAPSSSVNWAGFYIRQDKFPVLGASSAEERTAKTDVLVLGPFQGRPACQEIRFGRGVCGTAAQKKETVRSEIVVPILSGGETVAIIDIDCTEPNGFDEVDRKFLEQLAALLAESCDW</sequence>